<evidence type="ECO:0000313" key="1">
    <source>
        <dbReference type="EMBL" id="WUM19375.1"/>
    </source>
</evidence>
<dbReference type="KEGG" id="whr:OG579_16950"/>
<proteinExistence type="predicted"/>
<dbReference type="RefSeq" id="WP_328856884.1">
    <property type="nucleotide sequence ID" value="NZ_CP108021.1"/>
</dbReference>
<dbReference type="AlphaFoldDB" id="A0AAU4JZY6"/>
<dbReference type="Proteomes" id="UP001432128">
    <property type="component" value="Chromosome"/>
</dbReference>
<accession>A0AAU4JZY6</accession>
<name>A0AAU4JZY6_9NOCA</name>
<keyword evidence="2" id="KW-1185">Reference proteome</keyword>
<evidence type="ECO:0000313" key="2">
    <source>
        <dbReference type="Proteomes" id="UP001432128"/>
    </source>
</evidence>
<organism evidence="1 2">
    <name type="scientific">Williamsia herbipolensis</name>
    <dbReference type="NCBI Taxonomy" id="1603258"/>
    <lineage>
        <taxon>Bacteria</taxon>
        <taxon>Bacillati</taxon>
        <taxon>Actinomycetota</taxon>
        <taxon>Actinomycetes</taxon>
        <taxon>Mycobacteriales</taxon>
        <taxon>Nocardiaceae</taxon>
        <taxon>Williamsia</taxon>
    </lineage>
</organism>
<reference evidence="1 2" key="1">
    <citation type="submission" date="2022-10" db="EMBL/GenBank/DDBJ databases">
        <title>The complete genomes of actinobacterial strains from the NBC collection.</title>
        <authorList>
            <person name="Joergensen T.S."/>
            <person name="Alvarez Arevalo M."/>
            <person name="Sterndorff E.B."/>
            <person name="Faurdal D."/>
            <person name="Vuksanovic O."/>
            <person name="Mourched A.-S."/>
            <person name="Charusanti P."/>
            <person name="Shaw S."/>
            <person name="Blin K."/>
            <person name="Weber T."/>
        </authorList>
    </citation>
    <scope>NUCLEOTIDE SEQUENCE [LARGE SCALE GENOMIC DNA]</scope>
    <source>
        <strain evidence="1 2">NBC_00319</strain>
    </source>
</reference>
<protein>
    <submittedName>
        <fullName evidence="1">Uncharacterized protein</fullName>
    </submittedName>
</protein>
<gene>
    <name evidence="1" type="ORF">OG579_16950</name>
</gene>
<sequence>MPGAPRRPADRVMDVDAEVYGRHAAESISASGRRFVTVYELLCRLELERLTALLPTTTGDTE</sequence>
<dbReference type="EMBL" id="CP108021">
    <property type="protein sequence ID" value="WUM19375.1"/>
    <property type="molecule type" value="Genomic_DNA"/>
</dbReference>